<dbReference type="RefSeq" id="WP_306992164.1">
    <property type="nucleotide sequence ID" value="NZ_JAUSUT010000001.1"/>
</dbReference>
<keyword evidence="2" id="KW-1133">Transmembrane helix</keyword>
<feature type="transmembrane region" description="Helical" evidence="2">
    <location>
        <begin position="134"/>
        <end position="155"/>
    </location>
</feature>
<proteinExistence type="predicted"/>
<keyword evidence="4" id="KW-1185">Reference proteome</keyword>
<comment type="caution">
    <text evidence="3">The sequence shown here is derived from an EMBL/GenBank/DDBJ whole genome shotgun (WGS) entry which is preliminary data.</text>
</comment>
<reference evidence="3 4" key="1">
    <citation type="submission" date="2023-07" db="EMBL/GenBank/DDBJ databases">
        <title>Sequencing the genomes of 1000 actinobacteria strains.</title>
        <authorList>
            <person name="Klenk H.-P."/>
        </authorList>
    </citation>
    <scope>NUCLEOTIDE SEQUENCE [LARGE SCALE GENOMIC DNA]</scope>
    <source>
        <strain evidence="3 4">DSM 45805</strain>
    </source>
</reference>
<feature type="compositionally biased region" description="Low complexity" evidence="1">
    <location>
        <begin position="202"/>
        <end position="221"/>
    </location>
</feature>
<evidence type="ECO:0000313" key="3">
    <source>
        <dbReference type="EMBL" id="MDQ0379038.1"/>
    </source>
</evidence>
<evidence type="ECO:0000256" key="2">
    <source>
        <dbReference type="SAM" id="Phobius"/>
    </source>
</evidence>
<name>A0ABU0EUP7_9PSEU</name>
<organism evidence="3 4">
    <name type="scientific">Amycolatopsis thermophila</name>
    <dbReference type="NCBI Taxonomy" id="206084"/>
    <lineage>
        <taxon>Bacteria</taxon>
        <taxon>Bacillati</taxon>
        <taxon>Actinomycetota</taxon>
        <taxon>Actinomycetes</taxon>
        <taxon>Pseudonocardiales</taxon>
        <taxon>Pseudonocardiaceae</taxon>
        <taxon>Amycolatopsis</taxon>
    </lineage>
</organism>
<evidence type="ECO:0000313" key="4">
    <source>
        <dbReference type="Proteomes" id="UP001229651"/>
    </source>
</evidence>
<evidence type="ECO:0008006" key="5">
    <source>
        <dbReference type="Google" id="ProtNLM"/>
    </source>
</evidence>
<feature type="compositionally biased region" description="Low complexity" evidence="1">
    <location>
        <begin position="55"/>
        <end position="75"/>
    </location>
</feature>
<sequence>MVAAISVLDSKSPRRLERPPLTSAAGVRALGTGSFGSAGTVGATLRGTDQGGRAGRTTAPGRMSGEATPAALANTPVPPPPAEGPVADVSPADTIVFQACPAGETVEEAPDETPLIVSVDADANPVKPRRHRPLVLATAGAGITLAGAMLVGGWITGPGSAPEPVSLAGGHAAPQEPEVSEPGEQAEVLATEGQFSGILPIAETKQAAPPTTKPAASTTEKTTQRAAPKQTPPQPKVPRVQMPQVPEFDLPDYQPPRWDRDRDRGHRDGRHRH</sequence>
<keyword evidence="2" id="KW-0812">Transmembrane</keyword>
<feature type="compositionally biased region" description="Basic and acidic residues" evidence="1">
    <location>
        <begin position="257"/>
        <end position="266"/>
    </location>
</feature>
<protein>
    <recommendedName>
        <fullName evidence="5">Serine/threonine protein kinase</fullName>
    </recommendedName>
</protein>
<keyword evidence="2" id="KW-0472">Membrane</keyword>
<feature type="region of interest" description="Disordered" evidence="1">
    <location>
        <begin position="1"/>
        <end position="88"/>
    </location>
</feature>
<feature type="region of interest" description="Disordered" evidence="1">
    <location>
        <begin position="162"/>
        <end position="273"/>
    </location>
</feature>
<dbReference type="EMBL" id="JAUSUT010000001">
    <property type="protein sequence ID" value="MDQ0379038.1"/>
    <property type="molecule type" value="Genomic_DNA"/>
</dbReference>
<dbReference type="Proteomes" id="UP001229651">
    <property type="component" value="Unassembled WGS sequence"/>
</dbReference>
<gene>
    <name evidence="3" type="ORF">FB470_003032</name>
</gene>
<evidence type="ECO:0000256" key="1">
    <source>
        <dbReference type="SAM" id="MobiDB-lite"/>
    </source>
</evidence>
<accession>A0ABU0EUP7</accession>